<sequence>MFSFVNRDTVKVTYHYMYGLPNIFLQKGGRAPMKHLSDELLIESYFKAKELNLSPEFIELIEKEIQRRSLTHKIKLSS</sequence>
<dbReference type="SUPFAM" id="SSF100985">
    <property type="entry name" value="Sporulation inhibitor Sda"/>
    <property type="match status" value="1"/>
</dbReference>
<dbReference type="InterPro" id="IPR036916">
    <property type="entry name" value="Sda_sf"/>
</dbReference>
<dbReference type="AlphaFoldDB" id="A4IR54"/>
<dbReference type="KEGG" id="gtn:GTNG_2463"/>
<evidence type="ECO:0000313" key="1">
    <source>
        <dbReference type="EMBL" id="ABO67808.1"/>
    </source>
</evidence>
<evidence type="ECO:0008006" key="3">
    <source>
        <dbReference type="Google" id="ProtNLM"/>
    </source>
</evidence>
<dbReference type="Gene3D" id="1.10.287.1100">
    <property type="entry name" value="Sporulation inhibitor A"/>
    <property type="match status" value="1"/>
</dbReference>
<name>A4IR54_GEOTN</name>
<dbReference type="InterPro" id="IPR015064">
    <property type="entry name" value="Sda"/>
</dbReference>
<evidence type="ECO:0000313" key="2">
    <source>
        <dbReference type="Proteomes" id="UP000001578"/>
    </source>
</evidence>
<dbReference type="HOGENOM" id="CLU_197451_0_0_9"/>
<protein>
    <recommendedName>
        <fullName evidence="3">Sporulation histidine kinase inhibitor Sda</fullName>
    </recommendedName>
</protein>
<dbReference type="Pfam" id="PF08970">
    <property type="entry name" value="Sda"/>
    <property type="match status" value="1"/>
</dbReference>
<proteinExistence type="predicted"/>
<dbReference type="Proteomes" id="UP000001578">
    <property type="component" value="Chromosome"/>
</dbReference>
<dbReference type="EMBL" id="CP000557">
    <property type="protein sequence ID" value="ABO67808.1"/>
    <property type="molecule type" value="Genomic_DNA"/>
</dbReference>
<reference evidence="1 2" key="1">
    <citation type="journal article" date="2007" name="Proc. Natl. Acad. Sci. U.S.A.">
        <title>Genome and proteome of long-chain alkane degrading Geobacillus thermodenitrificans NG80-2 isolated from a deep-subsurface oil reservoir.</title>
        <authorList>
            <person name="Feng L."/>
            <person name="Wang W."/>
            <person name="Cheng J."/>
            <person name="Ren Y."/>
            <person name="Zhao G."/>
            <person name="Gao C."/>
            <person name="Tang Y."/>
            <person name="Liu X."/>
            <person name="Han W."/>
            <person name="Peng X."/>
            <person name="Liu R."/>
            <person name="Wang L."/>
        </authorList>
    </citation>
    <scope>NUCLEOTIDE SEQUENCE [LARGE SCALE GENOMIC DNA]</scope>
    <source>
        <strain evidence="1 2">NG80-2</strain>
    </source>
</reference>
<organism evidence="1 2">
    <name type="scientific">Geobacillus thermodenitrificans (strain NG80-2)</name>
    <dbReference type="NCBI Taxonomy" id="420246"/>
    <lineage>
        <taxon>Bacteria</taxon>
        <taxon>Bacillati</taxon>
        <taxon>Bacillota</taxon>
        <taxon>Bacilli</taxon>
        <taxon>Bacillales</taxon>
        <taxon>Anoxybacillaceae</taxon>
        <taxon>Geobacillus</taxon>
    </lineage>
</organism>
<accession>A4IR54</accession>
<gene>
    <name evidence="1" type="ordered locus">GTNG_2463</name>
</gene>
<dbReference type="eggNOG" id="ENOG5033C8I">
    <property type="taxonomic scope" value="Bacteria"/>
</dbReference>